<dbReference type="EMBL" id="JAJFBX010000016">
    <property type="protein sequence ID" value="MCC2747622.1"/>
    <property type="molecule type" value="Genomic_DNA"/>
</dbReference>
<evidence type="ECO:0000313" key="11">
    <source>
        <dbReference type="EMBL" id="NSC26733.1"/>
    </source>
</evidence>
<evidence type="ECO:0000313" key="62">
    <source>
        <dbReference type="Proteomes" id="UP000286581"/>
    </source>
</evidence>
<reference evidence="1" key="2">
    <citation type="submission" date="2015-05" db="EMBL/GenBank/DDBJ databases">
        <authorList>
            <person name="Wang D.B."/>
            <person name="Wang M."/>
        </authorList>
    </citation>
    <scope>NUCLEOTIDE SEQUENCE [LARGE SCALE GENOMIC DNA]</scope>
    <source>
        <strain evidence="1">T1-815</strain>
    </source>
</reference>
<dbReference type="Pfam" id="PF19642">
    <property type="entry name" value="DUF6145"/>
    <property type="match status" value="1"/>
</dbReference>
<evidence type="ECO:0000313" key="55">
    <source>
        <dbReference type="Proteomes" id="UP000285209"/>
    </source>
</evidence>
<evidence type="ECO:0000313" key="47">
    <source>
        <dbReference type="Proteomes" id="UP000266698"/>
    </source>
</evidence>
<evidence type="ECO:0000313" key="8">
    <source>
        <dbReference type="EMBL" id="MDB8018267.1"/>
    </source>
</evidence>
<dbReference type="EMBL" id="QSUG01000003">
    <property type="protein sequence ID" value="RGN25101.1"/>
    <property type="molecule type" value="Genomic_DNA"/>
</dbReference>
<dbReference type="EMBL" id="CZAJ01000018">
    <property type="protein sequence ID" value="CUP11970.1"/>
    <property type="molecule type" value="Genomic_DNA"/>
</dbReference>
<evidence type="ECO:0000313" key="52">
    <source>
        <dbReference type="Proteomes" id="UP000283765"/>
    </source>
</evidence>
<evidence type="ECO:0000313" key="50">
    <source>
        <dbReference type="Proteomes" id="UP000283501"/>
    </source>
</evidence>
<dbReference type="Proteomes" id="UP000283297">
    <property type="component" value="Unassembled WGS sequence"/>
</dbReference>
<dbReference type="EMBL" id="QRON01000010">
    <property type="protein sequence ID" value="RHL26927.1"/>
    <property type="molecule type" value="Genomic_DNA"/>
</dbReference>
<evidence type="ECO:0000313" key="10">
    <source>
        <dbReference type="EMBL" id="MSD27718.1"/>
    </source>
</evidence>
<protein>
    <submittedName>
        <fullName evidence="5">DUF6145 family protein</fullName>
    </submittedName>
</protein>
<evidence type="ECO:0000313" key="49">
    <source>
        <dbReference type="Proteomes" id="UP000283431"/>
    </source>
</evidence>
<evidence type="ECO:0000313" key="25">
    <source>
        <dbReference type="EMBL" id="RHA14352.1"/>
    </source>
</evidence>
<dbReference type="Proteomes" id="UP000283683">
    <property type="component" value="Unassembled WGS sequence"/>
</dbReference>
<evidence type="ECO:0000313" key="40">
    <source>
        <dbReference type="Proteomes" id="UP000095673"/>
    </source>
</evidence>
<evidence type="ECO:0000313" key="30">
    <source>
        <dbReference type="EMBL" id="RHF04815.1"/>
    </source>
</evidence>
<dbReference type="EMBL" id="VSTF01000007">
    <property type="protein sequence ID" value="TYL59533.1"/>
    <property type="molecule type" value="Genomic_DNA"/>
</dbReference>
<evidence type="ECO:0000313" key="5">
    <source>
        <dbReference type="EMBL" id="MCB6938739.1"/>
    </source>
</evidence>
<dbReference type="EMBL" id="QSHU01000019">
    <property type="protein sequence ID" value="RHC38162.1"/>
    <property type="molecule type" value="Genomic_DNA"/>
</dbReference>
<evidence type="ECO:0000313" key="58">
    <source>
        <dbReference type="Proteomes" id="UP000286104"/>
    </source>
</evidence>
<dbReference type="Proteomes" id="UP001197741">
    <property type="component" value="Unassembled WGS sequence"/>
</dbReference>
<evidence type="ECO:0000313" key="1">
    <source>
        <dbReference type="EMBL" id="CRL42026.1"/>
    </source>
</evidence>
<reference evidence="37" key="3">
    <citation type="submission" date="2015-05" db="EMBL/GenBank/DDBJ databases">
        <authorList>
            <consortium name="Pathogen Informatics"/>
        </authorList>
    </citation>
    <scope>NUCLEOTIDE SEQUENCE [LARGE SCALE GENOMIC DNA]</scope>
    <source>
        <strain evidence="3 38">2789STDY5608860</strain>
        <strain evidence="4 39">2789STDY5834884</strain>
        <strain evidence="2 40">2789STDY5834968</strain>
        <strain evidence="37">T1-815</strain>
    </source>
</reference>
<dbReference type="EMBL" id="QRXR01000013">
    <property type="protein sequence ID" value="RGU24019.1"/>
    <property type="molecule type" value="Genomic_DNA"/>
</dbReference>
<dbReference type="EMBL" id="JAJCJK010000014">
    <property type="protein sequence ID" value="MCB6938739.1"/>
    <property type="molecule type" value="Genomic_DNA"/>
</dbReference>
<evidence type="ECO:0000313" key="60">
    <source>
        <dbReference type="Proteomes" id="UP000286220"/>
    </source>
</evidence>
<dbReference type="EMBL" id="JAJCJQ010000018">
    <property type="protein sequence ID" value="MCB6961457.1"/>
    <property type="molecule type" value="Genomic_DNA"/>
</dbReference>
<dbReference type="Proteomes" id="UP000286104">
    <property type="component" value="Unassembled WGS sequence"/>
</dbReference>
<evidence type="ECO:0000313" key="64">
    <source>
        <dbReference type="Proteomes" id="UP000324327"/>
    </source>
</evidence>
<dbReference type="Proteomes" id="UP001212823">
    <property type="component" value="Unassembled WGS sequence"/>
</dbReference>
<reference evidence="11" key="9">
    <citation type="submission" date="2020-02" db="EMBL/GenBank/DDBJ databases">
        <authorList>
            <person name="Littmann E."/>
            <person name="Sorbara M."/>
        </authorList>
    </citation>
    <scope>NUCLEOTIDE SEQUENCE</scope>
    <source>
        <strain evidence="12">MSK.16.45</strain>
        <strain evidence="11">MSK.17.79</strain>
    </source>
</reference>
<evidence type="ECO:0000313" key="38">
    <source>
        <dbReference type="Proteomes" id="UP000095384"/>
    </source>
</evidence>
<reference evidence="65 66" key="5">
    <citation type="journal article" date="2019" name="Nat. Med.">
        <title>A library of human gut bacterial isolates paired with longitudinal multiomics data enables mechanistic microbiome research.</title>
        <authorList>
            <person name="Poyet M."/>
            <person name="Groussin M."/>
            <person name="Gibbons S.M."/>
            <person name="Avila-Pacheco J."/>
            <person name="Jiang X."/>
            <person name="Kearney S.M."/>
            <person name="Perrotta A.R."/>
            <person name="Berdy B."/>
            <person name="Zhao S."/>
            <person name="Lieberman T.D."/>
            <person name="Swanson P.K."/>
            <person name="Smith M."/>
            <person name="Roesemann S."/>
            <person name="Alexander J.E."/>
            <person name="Rich S.A."/>
            <person name="Livny J."/>
            <person name="Vlamakis H."/>
            <person name="Clish C."/>
            <person name="Bullock K."/>
            <person name="Deik A."/>
            <person name="Scott J."/>
            <person name="Pierce K.A."/>
            <person name="Xavier R.J."/>
            <person name="Alm E.J."/>
        </authorList>
    </citation>
    <scope>NUCLEOTIDE SEQUENCE [LARGE SCALE GENOMIC DNA]</scope>
    <source>
        <strain evidence="9 66">BIOML-A11</strain>
        <strain evidence="10 65">BIOML-A5</strain>
    </source>
</reference>
<evidence type="ECO:0000313" key="33">
    <source>
        <dbReference type="EMBL" id="RHL26927.1"/>
    </source>
</evidence>
<dbReference type="EMBL" id="CYYW01000012">
    <property type="protein sequence ID" value="CUO24641.1"/>
    <property type="molecule type" value="Genomic_DNA"/>
</dbReference>
<dbReference type="EMBL" id="QSAZ01000008">
    <property type="protein sequence ID" value="RGW86822.1"/>
    <property type="molecule type" value="Genomic_DNA"/>
</dbReference>
<evidence type="ECO:0000313" key="27">
    <source>
        <dbReference type="EMBL" id="RHC38162.1"/>
    </source>
</evidence>
<dbReference type="Proteomes" id="UP001197847">
    <property type="component" value="Unassembled WGS sequence"/>
</dbReference>
<dbReference type="EMBL" id="QRXG01000020">
    <property type="protein sequence ID" value="RGT80011.1"/>
    <property type="molecule type" value="Genomic_DNA"/>
</dbReference>
<evidence type="ECO:0000313" key="2">
    <source>
        <dbReference type="EMBL" id="CUM97799.1"/>
    </source>
</evidence>
<evidence type="ECO:0000313" key="66">
    <source>
        <dbReference type="Proteomes" id="UP000479563"/>
    </source>
</evidence>
<dbReference type="Proteomes" id="UP000285290">
    <property type="component" value="Unassembled WGS sequence"/>
</dbReference>
<evidence type="ECO:0000313" key="42">
    <source>
        <dbReference type="Proteomes" id="UP000260642"/>
    </source>
</evidence>
<dbReference type="EMBL" id="QSKC01000019">
    <property type="protein sequence ID" value="RHE30897.1"/>
    <property type="molecule type" value="Genomic_DNA"/>
</dbReference>
<dbReference type="Proteomes" id="UP000095673">
    <property type="component" value="Unassembled WGS sequence"/>
</dbReference>
<organism evidence="1 37">
    <name type="scientific">Agathobacter rectalis</name>
    <dbReference type="NCBI Taxonomy" id="39491"/>
    <lineage>
        <taxon>Bacteria</taxon>
        <taxon>Bacillati</taxon>
        <taxon>Bacillota</taxon>
        <taxon>Clostridia</taxon>
        <taxon>Lachnospirales</taxon>
        <taxon>Lachnospiraceae</taxon>
        <taxon>Agathobacter</taxon>
    </lineage>
</organism>
<evidence type="ECO:0000313" key="57">
    <source>
        <dbReference type="Proteomes" id="UP000285865"/>
    </source>
</evidence>
<dbReference type="OrthoDB" id="9794005at2"/>
<evidence type="ECO:0000313" key="35">
    <source>
        <dbReference type="EMBL" id="TYL55611.1"/>
    </source>
</evidence>
<dbReference type="Proteomes" id="UP000324327">
    <property type="component" value="Unassembled WGS sequence"/>
</dbReference>
<evidence type="ECO:0000313" key="9">
    <source>
        <dbReference type="EMBL" id="MSC59401.1"/>
    </source>
</evidence>
<dbReference type="Proteomes" id="UP000095384">
    <property type="component" value="Unassembled WGS sequence"/>
</dbReference>
<proteinExistence type="predicted"/>
<dbReference type="Proteomes" id="UP000260970">
    <property type="component" value="Unassembled WGS sequence"/>
</dbReference>
<dbReference type="Proteomes" id="UP000286341">
    <property type="component" value="Unassembled WGS sequence"/>
</dbReference>
<dbReference type="InterPro" id="IPR046143">
    <property type="entry name" value="DUF6145"/>
</dbReference>
<dbReference type="Proteomes" id="UP000284835">
    <property type="component" value="Unassembled WGS sequence"/>
</dbReference>
<dbReference type="Proteomes" id="UP001193670">
    <property type="component" value="Unassembled WGS sequence"/>
</dbReference>
<evidence type="ECO:0000313" key="54">
    <source>
        <dbReference type="Proteomes" id="UP000284835"/>
    </source>
</evidence>
<dbReference type="Proteomes" id="UP001193756">
    <property type="component" value="Unassembled WGS sequence"/>
</dbReference>
<evidence type="ECO:0000313" key="16">
    <source>
        <dbReference type="EMBL" id="RGM51750.1"/>
    </source>
</evidence>
<evidence type="ECO:0000313" key="48">
    <source>
        <dbReference type="Proteomes" id="UP000283297"/>
    </source>
</evidence>
<evidence type="ECO:0000313" key="6">
    <source>
        <dbReference type="EMBL" id="MCB6961457.1"/>
    </source>
</evidence>
<dbReference type="Proteomes" id="UP000285209">
    <property type="component" value="Unassembled WGS sequence"/>
</dbReference>
<evidence type="ECO:0000313" key="41">
    <source>
        <dbReference type="Proteomes" id="UP000245905"/>
    </source>
</evidence>
<evidence type="ECO:0000313" key="24">
    <source>
        <dbReference type="EMBL" id="RGZ74914.1"/>
    </source>
</evidence>
<dbReference type="EMBL" id="QSFZ01000004">
    <property type="protein sequence ID" value="RHA93159.1"/>
    <property type="molecule type" value="Genomic_DNA"/>
</dbReference>
<keyword evidence="37" id="KW-1185">Reference proteome</keyword>
<evidence type="ECO:0000313" key="46">
    <source>
        <dbReference type="Proteomes" id="UP000261052"/>
    </source>
</evidence>
<evidence type="ECO:0000313" key="21">
    <source>
        <dbReference type="EMBL" id="RGW39928.1"/>
    </source>
</evidence>
<evidence type="ECO:0000313" key="63">
    <source>
        <dbReference type="Proteomes" id="UP000324325"/>
    </source>
</evidence>
<evidence type="ECO:0000313" key="12">
    <source>
        <dbReference type="EMBL" id="NSC77447.1"/>
    </source>
</evidence>
<evidence type="ECO:0000313" key="51">
    <source>
        <dbReference type="Proteomes" id="UP000283683"/>
    </source>
</evidence>
<dbReference type="Proteomes" id="UP000286181">
    <property type="component" value="Unassembled WGS sequence"/>
</dbReference>
<sequence>MSKEVVLCVSNAYQKKYYLNENFNGLPQTIRDELKIMCVLYTEDVGGILELVFDEDGNLDFRTSCKENDFFYDEIGSVLKIKQYRNERRELLESIETYYRIVFLGEGLEEE</sequence>
<dbReference type="Proteomes" id="UP001197684">
    <property type="component" value="Unassembled WGS sequence"/>
</dbReference>
<reference evidence="63 64" key="7">
    <citation type="submission" date="2019-09" db="EMBL/GenBank/DDBJ databases">
        <title>Strain-level analysis of Eubacterium rectale using genomes from metagenomes.</title>
        <authorList>
            <person name="Karcher N."/>
            <person name="Segata N."/>
        </authorList>
    </citation>
    <scope>NUCLEOTIDE SEQUENCE [LARGE SCALE GENOMIC DNA]</scope>
    <source>
        <strain evidence="35 63">L2-21</strain>
        <strain evidence="36 64">T3WBe13</strain>
    </source>
</reference>
<evidence type="ECO:0000313" key="3">
    <source>
        <dbReference type="EMBL" id="CUO24641.1"/>
    </source>
</evidence>
<evidence type="ECO:0000313" key="43">
    <source>
        <dbReference type="Proteomes" id="UP000260717"/>
    </source>
</evidence>
<evidence type="ECO:0000313" key="20">
    <source>
        <dbReference type="EMBL" id="RGU24019.1"/>
    </source>
</evidence>
<reference evidence="42 43" key="4">
    <citation type="submission" date="2018-08" db="EMBL/GenBank/DDBJ databases">
        <title>A genome reference for cultivated species of the human gut microbiota.</title>
        <authorList>
            <person name="Zou Y."/>
            <person name="Xue W."/>
            <person name="Luo G."/>
        </authorList>
    </citation>
    <scope>NUCLEOTIDE SEQUENCE [LARGE SCALE GENOMIC DNA]</scope>
    <source>
        <strain evidence="22 51">AF06-19</strain>
        <strain evidence="21 62">AF12-8</strain>
        <strain evidence="20 52">AF17-27</strain>
        <strain evidence="19 53">AF18-16LB</strain>
        <strain evidence="34 47">AF36-2BH</strain>
        <strain evidence="33 48">AF38-24</strain>
        <strain evidence="32 59">AF39-14AC</strain>
        <strain evidence="31 57">AM16-11</strain>
        <strain evidence="30 50">AM26-2LB</strain>
        <strain evidence="29 56">AM29-10</strain>
        <strain evidence="28 54">AM30-13AC</strain>
        <strain evidence="27 58">AM36-3AA</strain>
        <strain evidence="26 60">AM42-17AT</strain>
        <strain evidence="25 61">AM44-1AT</strain>
        <strain evidence="24 49">AM48-7</strain>
        <strain evidence="23 55">AM54-25XD</strain>
        <strain evidence="18 45">OM05-6AA</strain>
        <strain evidence="17 44">OM07-13</strain>
        <strain evidence="16 43">OM08-12AT</strain>
        <strain evidence="15 46">TF11-15AC</strain>
        <strain evidence="14 42">TM10-3</strain>
    </source>
</reference>
<reference evidence="11" key="8">
    <citation type="journal article" date="2020" name="Cell Host Microbe">
        <title>Functional and Genomic Variation between Human-Derived Isolates of Lachnospiraceae Reveals Inter- and Intra-Species Diversity.</title>
        <authorList>
            <person name="Sorbara M.T."/>
            <person name="Littmann E.R."/>
            <person name="Fontana E."/>
            <person name="Moody T.U."/>
            <person name="Kohout C.E."/>
            <person name="Gjonbalaj M."/>
            <person name="Eaton V."/>
            <person name="Seok R."/>
            <person name="Leiner I.M."/>
            <person name="Pamer E.G."/>
        </authorList>
    </citation>
    <scope>NUCLEOTIDE SEQUENCE</scope>
    <source>
        <strain evidence="12">MSK.16.45</strain>
        <strain evidence="11">MSK.17.79</strain>
    </source>
</reference>
<evidence type="ECO:0000313" key="4">
    <source>
        <dbReference type="EMBL" id="CUP11970.1"/>
    </source>
</evidence>
<name>A0A0M6WWS3_9FIRM</name>
<dbReference type="Proteomes" id="UP000261052">
    <property type="component" value="Unassembled WGS sequence"/>
</dbReference>
<dbReference type="EMBL" id="QSAE01000019">
    <property type="protein sequence ID" value="RGW39928.1"/>
    <property type="molecule type" value="Genomic_DNA"/>
</dbReference>
<evidence type="ECO:0000313" key="59">
    <source>
        <dbReference type="Proteomes" id="UP000286181"/>
    </source>
</evidence>
<evidence type="ECO:0000313" key="19">
    <source>
        <dbReference type="EMBL" id="RGT80011.1"/>
    </source>
</evidence>
<evidence type="ECO:0000313" key="36">
    <source>
        <dbReference type="EMBL" id="TYL59533.1"/>
    </source>
</evidence>
<dbReference type="Proteomes" id="UP000245905">
    <property type="component" value="Unassembled WGS sequence"/>
</dbReference>
<dbReference type="Proteomes" id="UP000286220">
    <property type="component" value="Unassembled WGS sequence"/>
</dbReference>
<evidence type="ECO:0000313" key="44">
    <source>
        <dbReference type="Proteomes" id="UP000260758"/>
    </source>
</evidence>
<accession>A0A0M6WWS3</accession>
<dbReference type="EMBL" id="CYXM01000005">
    <property type="protein sequence ID" value="CUM97799.1"/>
    <property type="molecule type" value="Genomic_DNA"/>
</dbReference>
<evidence type="ECO:0000313" key="53">
    <source>
        <dbReference type="Proteomes" id="UP000284296"/>
    </source>
</evidence>
<dbReference type="EMBL" id="QSTP01000020">
    <property type="protein sequence ID" value="RGM68618.1"/>
    <property type="molecule type" value="Genomic_DNA"/>
</dbReference>
<evidence type="ECO:0000313" key="31">
    <source>
        <dbReference type="EMBL" id="RHI18300.1"/>
    </source>
</evidence>
<dbReference type="Proteomes" id="UP000049472">
    <property type="component" value="Unassembled WGS sequence"/>
</dbReference>
<dbReference type="EMBL" id="QSJS01000017">
    <property type="protein sequence ID" value="RHD92592.1"/>
    <property type="molecule type" value="Genomic_DNA"/>
</dbReference>
<dbReference type="OMA" id="ELKIMCV"/>
<dbReference type="Proteomes" id="UP000286581">
    <property type="component" value="Unassembled WGS sequence"/>
</dbReference>
<dbReference type="EMBL" id="QSTI01000003">
    <property type="protein sequence ID" value="RGM51750.1"/>
    <property type="molecule type" value="Genomic_DNA"/>
</dbReference>
<dbReference type="EMBL" id="QSQP01000011">
    <property type="protein sequence ID" value="RGK42274.1"/>
    <property type="molecule type" value="Genomic_DNA"/>
</dbReference>
<dbReference type="Proteomes" id="UP000465607">
    <property type="component" value="Unassembled WGS sequence"/>
</dbReference>
<reference evidence="63 64" key="6">
    <citation type="submission" date="2019-08" db="EMBL/GenBank/DDBJ databases">
        <authorList>
            <person name="Duncan S."/>
            <person name="Walker A."/>
        </authorList>
    </citation>
    <scope>NUCLEOTIDE SEQUENCE [LARGE SCALE GENOMIC DNA]</scope>
    <source>
        <strain evidence="35 63">L2-21</strain>
        <strain evidence="36 64">T3WBe13</strain>
    </source>
</reference>
<evidence type="ECO:0000313" key="34">
    <source>
        <dbReference type="EMBL" id="RHL80725.1"/>
    </source>
</evidence>
<reference evidence="5" key="11">
    <citation type="submission" date="2021-10" db="EMBL/GenBank/DDBJ databases">
        <title>Collection of gut derived symbiotic bacterial strains cultured from healthy donors.</title>
        <authorList>
            <person name="Lin H."/>
            <person name="Littmann E."/>
            <person name="Kohout C."/>
            <person name="Pamer E.G."/>
        </authorList>
    </citation>
    <scope>NUCLEOTIDE SEQUENCE</scope>
    <source>
        <strain evidence="6">DFI.7.28A</strain>
        <strain evidence="5">DFI.9.42</strain>
    </source>
</reference>
<reference evidence="13 41" key="1">
    <citation type="submission" date="2014-09" db="EMBL/GenBank/DDBJ databases">
        <title>Butyrate-producing bacteria isolated from human gut.</title>
        <authorList>
            <person name="Zhang Q."/>
            <person name="Zhao L."/>
        </authorList>
    </citation>
    <scope>NUCLEOTIDE SEQUENCE [LARGE SCALE GENOMIC DNA]</scope>
    <source>
        <strain evidence="13 41">R22</strain>
    </source>
</reference>
<evidence type="ECO:0000313" key="17">
    <source>
        <dbReference type="EMBL" id="RGM68618.1"/>
    </source>
</evidence>
<evidence type="ECO:0000313" key="45">
    <source>
        <dbReference type="Proteomes" id="UP000260970"/>
    </source>
</evidence>
<dbReference type="EMBL" id="VSTG01000027">
    <property type="protein sequence ID" value="TYL55611.1"/>
    <property type="molecule type" value="Genomic_DNA"/>
</dbReference>
<evidence type="ECO:0000313" key="28">
    <source>
        <dbReference type="EMBL" id="RHD92592.1"/>
    </source>
</evidence>
<dbReference type="RefSeq" id="WP_012740988.1">
    <property type="nucleotide sequence ID" value="NZ_AP031452.1"/>
</dbReference>
<dbReference type="Proteomes" id="UP000283431">
    <property type="component" value="Unassembled WGS sequence"/>
</dbReference>
<evidence type="ECO:0000313" key="37">
    <source>
        <dbReference type="Proteomes" id="UP000049472"/>
    </source>
</evidence>
<dbReference type="Proteomes" id="UP000260758">
    <property type="component" value="Unassembled WGS sequence"/>
</dbReference>
<dbReference type="EMBL" id="QSKY01000008">
    <property type="protein sequence ID" value="RHF04815.1"/>
    <property type="molecule type" value="Genomic_DNA"/>
</dbReference>
<evidence type="ECO:0000313" key="13">
    <source>
        <dbReference type="EMBL" id="PWE83300.1"/>
    </source>
</evidence>
<dbReference type="Proteomes" id="UP000284296">
    <property type="component" value="Unassembled WGS sequence"/>
</dbReference>
<dbReference type="Proteomes" id="UP000266698">
    <property type="component" value="Unassembled WGS sequence"/>
</dbReference>
<evidence type="ECO:0000313" key="32">
    <source>
        <dbReference type="EMBL" id="RHL02770.1"/>
    </source>
</evidence>
<evidence type="ECO:0000313" key="56">
    <source>
        <dbReference type="Proteomes" id="UP000285290"/>
    </source>
</evidence>
<reference evidence="8" key="12">
    <citation type="submission" date="2023-01" db="EMBL/GenBank/DDBJ databases">
        <title>Human gut microbiome strain richness.</title>
        <authorList>
            <person name="Chen-Liaw A."/>
        </authorList>
    </citation>
    <scope>NUCLEOTIDE SEQUENCE</scope>
    <source>
        <strain evidence="8">1001283st1_D2_1001283B150209_150212</strain>
    </source>
</reference>
<dbReference type="EMBL" id="WKQP01000005">
    <property type="protein sequence ID" value="MSC59401.1"/>
    <property type="molecule type" value="Genomic_DNA"/>
</dbReference>
<dbReference type="Proteomes" id="UP000479563">
    <property type="component" value="Unassembled WGS sequence"/>
</dbReference>
<dbReference type="EMBL" id="QSOB01000009">
    <property type="protein sequence ID" value="RGI68350.1"/>
    <property type="molecule type" value="Genomic_DNA"/>
</dbReference>
<dbReference type="EMBL" id="QSDV01000018">
    <property type="protein sequence ID" value="RGZ17400.1"/>
    <property type="molecule type" value="Genomic_DNA"/>
</dbReference>
<dbReference type="EMBL" id="QROF01000011">
    <property type="protein sequence ID" value="RHL02770.1"/>
    <property type="molecule type" value="Genomic_DNA"/>
</dbReference>
<dbReference type="Proteomes" id="UP000285865">
    <property type="component" value="Unassembled WGS sequence"/>
</dbReference>
<dbReference type="Proteomes" id="UP000260717">
    <property type="component" value="Unassembled WGS sequence"/>
</dbReference>
<dbReference type="EMBL" id="JAAIMP010000011">
    <property type="protein sequence ID" value="NSC77447.1"/>
    <property type="molecule type" value="Genomic_DNA"/>
</dbReference>
<evidence type="ECO:0000313" key="22">
    <source>
        <dbReference type="EMBL" id="RGW86822.1"/>
    </source>
</evidence>
<evidence type="ECO:0000313" key="29">
    <source>
        <dbReference type="EMBL" id="RHE30897.1"/>
    </source>
</evidence>
<evidence type="ECO:0000313" key="18">
    <source>
        <dbReference type="EMBL" id="RGN25101.1"/>
    </source>
</evidence>
<dbReference type="Proteomes" id="UP000260642">
    <property type="component" value="Unassembled WGS sequence"/>
</dbReference>
<dbReference type="Proteomes" id="UP000283765">
    <property type="component" value="Unassembled WGS sequence"/>
</dbReference>
<dbReference type="EMBL" id="JAQLYE010000015">
    <property type="protein sequence ID" value="MDB8018267.1"/>
    <property type="molecule type" value="Genomic_DNA"/>
</dbReference>
<evidence type="ECO:0000313" key="7">
    <source>
        <dbReference type="EMBL" id="MCC2747622.1"/>
    </source>
</evidence>
<evidence type="ECO:0000313" key="14">
    <source>
        <dbReference type="EMBL" id="RGI68350.1"/>
    </source>
</evidence>
<dbReference type="EMBL" id="QRPB01000005">
    <property type="protein sequence ID" value="RHL80725.1"/>
    <property type="molecule type" value="Genomic_DNA"/>
</dbReference>
<dbReference type="EMBL" id="CVRQ01000058">
    <property type="protein sequence ID" value="CRL42026.1"/>
    <property type="molecule type" value="Genomic_DNA"/>
</dbReference>
<dbReference type="Proteomes" id="UP000095602">
    <property type="component" value="Unassembled WGS sequence"/>
</dbReference>
<dbReference type="AlphaFoldDB" id="A0A0M6WWS3"/>
<evidence type="ECO:0000313" key="65">
    <source>
        <dbReference type="Proteomes" id="UP000465607"/>
    </source>
</evidence>
<dbReference type="Proteomes" id="UP000283501">
    <property type="component" value="Unassembled WGS sequence"/>
</dbReference>
<dbReference type="EMBL" id="JAAILW010000007">
    <property type="protein sequence ID" value="NSC26733.1"/>
    <property type="molecule type" value="Genomic_DNA"/>
</dbReference>
<evidence type="ECO:0000313" key="39">
    <source>
        <dbReference type="Proteomes" id="UP000095602"/>
    </source>
</evidence>
<reference evidence="7" key="10">
    <citation type="submission" date="2021-10" db="EMBL/GenBank/DDBJ databases">
        <title>Collection of gut derived symbiotic bacterial strains cultured from healthy donors.</title>
        <authorList>
            <person name="Lin H."/>
            <person name="Littmann E."/>
            <person name="Claire K."/>
            <person name="Pamer E."/>
        </authorList>
    </citation>
    <scope>NUCLEOTIDE SEQUENCE</scope>
    <source>
        <strain evidence="7">MSK.22.92</strain>
    </source>
</reference>
<dbReference type="Proteomes" id="UP000324325">
    <property type="component" value="Unassembled WGS sequence"/>
</dbReference>
<evidence type="ECO:0000313" key="26">
    <source>
        <dbReference type="EMBL" id="RHA93159.1"/>
    </source>
</evidence>
<evidence type="ECO:0000313" key="23">
    <source>
        <dbReference type="EMBL" id="RGZ17400.1"/>
    </source>
</evidence>
<dbReference type="EMBL" id="JRFS01000024">
    <property type="protein sequence ID" value="PWE83300.1"/>
    <property type="molecule type" value="Genomic_DNA"/>
</dbReference>
<dbReference type="EMBL" id="QSEN01000014">
    <property type="protein sequence ID" value="RGZ74914.1"/>
    <property type="molecule type" value="Genomic_DNA"/>
</dbReference>
<dbReference type="GeneID" id="86987002"/>
<dbReference type="EMBL" id="QRKN01000017">
    <property type="protein sequence ID" value="RHI18300.1"/>
    <property type="molecule type" value="Genomic_DNA"/>
</dbReference>
<evidence type="ECO:0000313" key="61">
    <source>
        <dbReference type="Proteomes" id="UP000286341"/>
    </source>
</evidence>
<dbReference type="EMBL" id="WKQV01000018">
    <property type="protein sequence ID" value="MSD27718.1"/>
    <property type="molecule type" value="Genomic_DNA"/>
</dbReference>
<evidence type="ECO:0000313" key="15">
    <source>
        <dbReference type="EMBL" id="RGK42274.1"/>
    </source>
</evidence>
<dbReference type="EMBL" id="QSFB01000007">
    <property type="protein sequence ID" value="RHA14352.1"/>
    <property type="molecule type" value="Genomic_DNA"/>
</dbReference>
<gene>
    <name evidence="34" type="ORF">DW001_05955</name>
    <name evidence="33" type="ORF">DW028_12455</name>
    <name evidence="32" type="ORF">DW038_12075</name>
    <name evidence="31" type="ORF">DW172_14090</name>
    <name evidence="30" type="ORF">DW703_07000</name>
    <name evidence="29" type="ORF">DW753_12605</name>
    <name evidence="28" type="ORF">DW775_11865</name>
    <name evidence="27" type="ORF">DW848_12400</name>
    <name evidence="26" type="ORF">DW912_05730</name>
    <name evidence="25" type="ORF">DW948_06610</name>
    <name evidence="24" type="ORF">DW975_08915</name>
    <name evidence="22" type="ORF">DWV45_09395</name>
    <name evidence="21" type="ORF">DWV78_07360</name>
    <name evidence="20" type="ORF">DWW89_09250</name>
    <name evidence="19" type="ORF">DWX06_11105</name>
    <name evidence="23" type="ORF">DXA03_10045</name>
    <name evidence="18" type="ORF">DXB72_04940</name>
    <name evidence="17" type="ORF">DXB99_14740</name>
    <name evidence="16" type="ORF">DXC13_02725</name>
    <name evidence="15" type="ORF">DXD13_09600</name>
    <name evidence="14" type="ORF">DXD95_07620</name>
    <name evidence="3" type="ORF">ERS852417_01887</name>
    <name evidence="4" type="ORF">ERS852497_01940</name>
    <name evidence="2" type="ORF">ERS852580_01424</name>
    <name evidence="36" type="ORF">FYL31_08260</name>
    <name evidence="35" type="ORF">FYL37_14415</name>
    <name evidence="12" type="ORF">G4312_09175</name>
    <name evidence="11" type="ORF">G4319_05130</name>
    <name evidence="9" type="ORF">GKE07_04085</name>
    <name evidence="10" type="ORF">GKE44_11285</name>
    <name evidence="13" type="ORF">LD38_11010</name>
    <name evidence="5" type="ORF">LIZ56_10005</name>
    <name evidence="6" type="ORF">LIZ82_11245</name>
    <name evidence="7" type="ORF">LK487_11385</name>
    <name evidence="8" type="ORF">PNE45_09505</name>
    <name evidence="1" type="ORF">T1815_00461</name>
</gene>